<dbReference type="Pfam" id="PF22200">
    <property type="entry name" value="ExsA_N"/>
    <property type="match status" value="1"/>
</dbReference>
<proteinExistence type="predicted"/>
<evidence type="ECO:0000256" key="2">
    <source>
        <dbReference type="ARBA" id="ARBA00023125"/>
    </source>
</evidence>
<dbReference type="SMART" id="SM00342">
    <property type="entry name" value="HTH_ARAC"/>
    <property type="match status" value="1"/>
</dbReference>
<dbReference type="InterPro" id="IPR018060">
    <property type="entry name" value="HTH_AraC"/>
</dbReference>
<dbReference type="InterPro" id="IPR009057">
    <property type="entry name" value="Homeodomain-like_sf"/>
</dbReference>
<dbReference type="SUPFAM" id="SSF46689">
    <property type="entry name" value="Homeodomain-like"/>
    <property type="match status" value="2"/>
</dbReference>
<keyword evidence="1" id="KW-0805">Transcription regulation</keyword>
<dbReference type="AlphaFoldDB" id="A0A5S3QJQ0"/>
<dbReference type="EMBL" id="VATY01000001">
    <property type="protein sequence ID" value="TMM58044.1"/>
    <property type="molecule type" value="Genomic_DNA"/>
</dbReference>
<dbReference type="InterPro" id="IPR020449">
    <property type="entry name" value="Tscrpt_reg_AraC-type_HTH"/>
</dbReference>
<dbReference type="PANTHER" id="PTHR43280">
    <property type="entry name" value="ARAC-FAMILY TRANSCRIPTIONAL REGULATOR"/>
    <property type="match status" value="1"/>
</dbReference>
<dbReference type="PROSITE" id="PS00041">
    <property type="entry name" value="HTH_ARAC_FAMILY_1"/>
    <property type="match status" value="1"/>
</dbReference>
<dbReference type="GO" id="GO:0043565">
    <property type="term" value="F:sequence-specific DNA binding"/>
    <property type="evidence" value="ECO:0007669"/>
    <property type="project" value="InterPro"/>
</dbReference>
<dbReference type="InterPro" id="IPR054015">
    <property type="entry name" value="ExsA-like_N"/>
</dbReference>
<organism evidence="5 6">
    <name type="scientific">Maribacter algarum</name>
    <name type="common">ex Zhang et al. 2020</name>
    <dbReference type="NCBI Taxonomy" id="2578118"/>
    <lineage>
        <taxon>Bacteria</taxon>
        <taxon>Pseudomonadati</taxon>
        <taxon>Bacteroidota</taxon>
        <taxon>Flavobacteriia</taxon>
        <taxon>Flavobacteriales</taxon>
        <taxon>Flavobacteriaceae</taxon>
        <taxon>Maribacter</taxon>
    </lineage>
</organism>
<evidence type="ECO:0000313" key="6">
    <source>
        <dbReference type="Proteomes" id="UP000310314"/>
    </source>
</evidence>
<gene>
    <name evidence="5" type="ORF">FEE95_01050</name>
</gene>
<keyword evidence="2" id="KW-0238">DNA-binding</keyword>
<dbReference type="InterPro" id="IPR018062">
    <property type="entry name" value="HTH_AraC-typ_CS"/>
</dbReference>
<dbReference type="Gene3D" id="1.10.10.60">
    <property type="entry name" value="Homeodomain-like"/>
    <property type="match status" value="2"/>
</dbReference>
<sequence length="277" mass="32069">MIISRSTFDYQGKVLIEKMKMTTPYKYEAIFENSGCFIYFKDRAPKLLSADQNVQVNSQEAVLLKCGNHFLELLKHTEEEEVEAMIVHLYPEILKKLYAKELPKIIAHNDCNERSEVVVSKEVISRFIESLEFYFENPALINDDLLELKIKELILLLIQSKNVCSIQELISDLYSARSVQIKKVIDLHRYSNLGLEDLAKLCNLSLSSFKREFTKVFNDSPNNYITNQKLQRAKELLRVTEMPVSEIAYGVGFNDPLYFTRTFKKKVGSSPTEFRQG</sequence>
<dbReference type="PRINTS" id="PR00032">
    <property type="entry name" value="HTHARAC"/>
</dbReference>
<dbReference type="Pfam" id="PF12833">
    <property type="entry name" value="HTH_18"/>
    <property type="match status" value="1"/>
</dbReference>
<reference evidence="5 6" key="1">
    <citation type="submission" date="2019-05" db="EMBL/GenBank/DDBJ databases">
        <authorList>
            <person name="Zhang J.-Y."/>
            <person name="Feg X."/>
            <person name="Du Z.-J."/>
        </authorList>
    </citation>
    <scope>NUCLEOTIDE SEQUENCE [LARGE SCALE GENOMIC DNA]</scope>
    <source>
        <strain evidence="5 6">RZ26</strain>
    </source>
</reference>
<feature type="domain" description="HTH araC/xylS-type" evidence="4">
    <location>
        <begin position="179"/>
        <end position="277"/>
    </location>
</feature>
<evidence type="ECO:0000256" key="3">
    <source>
        <dbReference type="ARBA" id="ARBA00023163"/>
    </source>
</evidence>
<protein>
    <submittedName>
        <fullName evidence="5">Helix-turn-helix transcriptional regulator</fullName>
    </submittedName>
</protein>
<keyword evidence="6" id="KW-1185">Reference proteome</keyword>
<evidence type="ECO:0000259" key="4">
    <source>
        <dbReference type="PROSITE" id="PS01124"/>
    </source>
</evidence>
<name>A0A5S3QJQ0_9FLAO</name>
<dbReference type="PROSITE" id="PS01124">
    <property type="entry name" value="HTH_ARAC_FAMILY_2"/>
    <property type="match status" value="1"/>
</dbReference>
<accession>A0A5S3QJQ0</accession>
<comment type="caution">
    <text evidence="5">The sequence shown here is derived from an EMBL/GenBank/DDBJ whole genome shotgun (WGS) entry which is preliminary data.</text>
</comment>
<evidence type="ECO:0000256" key="1">
    <source>
        <dbReference type="ARBA" id="ARBA00023015"/>
    </source>
</evidence>
<evidence type="ECO:0000313" key="5">
    <source>
        <dbReference type="EMBL" id="TMM58044.1"/>
    </source>
</evidence>
<dbReference type="PANTHER" id="PTHR43280:SF2">
    <property type="entry name" value="HTH-TYPE TRANSCRIPTIONAL REGULATOR EXSA"/>
    <property type="match status" value="1"/>
</dbReference>
<dbReference type="OrthoDB" id="4480133at2"/>
<keyword evidence="3" id="KW-0804">Transcription</keyword>
<dbReference type="GO" id="GO:0003700">
    <property type="term" value="F:DNA-binding transcription factor activity"/>
    <property type="evidence" value="ECO:0007669"/>
    <property type="project" value="InterPro"/>
</dbReference>
<dbReference type="Proteomes" id="UP000310314">
    <property type="component" value="Unassembled WGS sequence"/>
</dbReference>